<dbReference type="InterPro" id="IPR001404">
    <property type="entry name" value="Hsp90_fam"/>
</dbReference>
<keyword evidence="2" id="KW-0143">Chaperone</keyword>
<keyword evidence="4" id="KW-0346">Stress response</keyword>
<gene>
    <name evidence="4" type="ORF">LTLLF_185365</name>
</gene>
<evidence type="ECO:0000313" key="4">
    <source>
        <dbReference type="EMBL" id="KAH0503758.1"/>
    </source>
</evidence>
<dbReference type="GO" id="GO:0005524">
    <property type="term" value="F:ATP binding"/>
    <property type="evidence" value="ECO:0007669"/>
    <property type="project" value="InterPro"/>
</dbReference>
<dbReference type="GO" id="GO:0140662">
    <property type="term" value="F:ATP-dependent protein folding chaperone"/>
    <property type="evidence" value="ECO:0007669"/>
    <property type="project" value="InterPro"/>
</dbReference>
<dbReference type="InterPro" id="IPR037196">
    <property type="entry name" value="HSP90_C"/>
</dbReference>
<dbReference type="Gene3D" id="1.20.120.790">
    <property type="entry name" value="Heat shock protein 90, C-terminal domain"/>
    <property type="match status" value="1"/>
</dbReference>
<accession>A0A8J6G4X6</accession>
<name>A0A8J6G4X6_MICOH</name>
<dbReference type="AlphaFoldDB" id="A0A8J6G4X6"/>
<reference evidence="4" key="1">
    <citation type="submission" date="2020-03" db="EMBL/GenBank/DDBJ databases">
        <title>Studies in the Genomics of Life Span.</title>
        <authorList>
            <person name="Glass D."/>
        </authorList>
    </citation>
    <scope>NUCLEOTIDE SEQUENCE</scope>
    <source>
        <strain evidence="4">LTLLF</strain>
        <tissue evidence="4">Muscle</tissue>
    </source>
</reference>
<proteinExistence type="inferred from homology"/>
<protein>
    <submittedName>
        <fullName evidence="4">Heat shock protein HSP 90-alpha</fullName>
    </submittedName>
</protein>
<evidence type="ECO:0000256" key="1">
    <source>
        <dbReference type="ARBA" id="ARBA00008239"/>
    </source>
</evidence>
<evidence type="ECO:0000256" key="2">
    <source>
        <dbReference type="ARBA" id="ARBA00023186"/>
    </source>
</evidence>
<dbReference type="GO" id="GO:0016887">
    <property type="term" value="F:ATP hydrolysis activity"/>
    <property type="evidence" value="ECO:0007669"/>
    <property type="project" value="InterPro"/>
</dbReference>
<dbReference type="Proteomes" id="UP000710432">
    <property type="component" value="Unassembled WGS sequence"/>
</dbReference>
<comment type="caution">
    <text evidence="4">The sequence shown here is derived from an EMBL/GenBank/DDBJ whole genome shotgun (WGS) entry which is preliminary data.</text>
</comment>
<comment type="similarity">
    <text evidence="1">Belongs to the heat shock protein 90 family.</text>
</comment>
<dbReference type="GO" id="GO:0051082">
    <property type="term" value="F:unfolded protein binding"/>
    <property type="evidence" value="ECO:0007669"/>
    <property type="project" value="InterPro"/>
</dbReference>
<feature type="region of interest" description="Disordered" evidence="3">
    <location>
        <begin position="1"/>
        <end position="28"/>
    </location>
</feature>
<evidence type="ECO:0000313" key="5">
    <source>
        <dbReference type="Proteomes" id="UP000710432"/>
    </source>
</evidence>
<feature type="compositionally biased region" description="Basic and acidic residues" evidence="3">
    <location>
        <begin position="19"/>
        <end position="28"/>
    </location>
</feature>
<dbReference type="Pfam" id="PF00183">
    <property type="entry name" value="HSP90"/>
    <property type="match status" value="1"/>
</dbReference>
<evidence type="ECO:0000256" key="3">
    <source>
        <dbReference type="SAM" id="MobiDB-lite"/>
    </source>
</evidence>
<dbReference type="EMBL" id="JAATJU010025400">
    <property type="protein sequence ID" value="KAH0503758.1"/>
    <property type="molecule type" value="Genomic_DNA"/>
</dbReference>
<organism evidence="4 5">
    <name type="scientific">Microtus ochrogaster</name>
    <name type="common">Prairie vole</name>
    <dbReference type="NCBI Taxonomy" id="79684"/>
    <lineage>
        <taxon>Eukaryota</taxon>
        <taxon>Metazoa</taxon>
        <taxon>Chordata</taxon>
        <taxon>Craniata</taxon>
        <taxon>Vertebrata</taxon>
        <taxon>Euteleostomi</taxon>
        <taxon>Mammalia</taxon>
        <taxon>Eutheria</taxon>
        <taxon>Euarchontoglires</taxon>
        <taxon>Glires</taxon>
        <taxon>Rodentia</taxon>
        <taxon>Myomorpha</taxon>
        <taxon>Muroidea</taxon>
        <taxon>Cricetidae</taxon>
        <taxon>Arvicolinae</taxon>
        <taxon>Microtus</taxon>
    </lineage>
</organism>
<sequence length="80" mass="8872">MAAKERPESNPYLSIIETSRQKTEADKNGKSVKDLVILPYEVALPSSGFSLEASQTHANRIYMMMKLALGADEDDLTAQR</sequence>